<keyword evidence="10" id="KW-1185">Reference proteome</keyword>
<dbReference type="SUPFAM" id="SSF52743">
    <property type="entry name" value="Subtilisin-like"/>
    <property type="match status" value="1"/>
</dbReference>
<dbReference type="FunFam" id="3.40.50.200:FF:000014">
    <property type="entry name" value="Proteinase K"/>
    <property type="match status" value="1"/>
</dbReference>
<dbReference type="PROSITE" id="PS00137">
    <property type="entry name" value="SUBTILASE_HIS"/>
    <property type="match status" value="1"/>
</dbReference>
<protein>
    <submittedName>
        <fullName evidence="9">Subtilisin-like protease</fullName>
    </submittedName>
</protein>
<dbReference type="Gene3D" id="3.40.50.200">
    <property type="entry name" value="Peptidase S8/S53 domain"/>
    <property type="match status" value="1"/>
</dbReference>
<feature type="active site" description="Charge relay system" evidence="5">
    <location>
        <position position="188"/>
    </location>
</feature>
<sequence>MPSLKNLVWSLSLATAVLAVPQIDRVQTANTIPGRWIARIEDNELLDAVLSTVLEVAGIEPHSRYSVGKVKGFNFEADDAILDILQGMGAIKSVEPDSKMYATAPLRQSRQASNATAVTQKNAPWGLSRLSHKKTGASDYIYDSSAGKGSFIYIIDTGIFTDHSEFAGRATIGKSFIDGAVGEDDQGHGTHCAGTAAGSTYGVAKAANLIAVKVLGADGSGTNSGVLKGIEWAVDHATENGHLDHAVLSMSLGGTFSQTTNDAIEEAISAGAFIAVAAGNDNKNVAGYSPGSAPSACTVGATTKADVRADFSNFGTLVDVFAPGKEITSAWIGGPDETNTIDGTSMACPHVAGLAAYLIGLEGPKAPKELCKRIQALALKDVLKNAGSGSPNLLVNNGNVA</sequence>
<feature type="active site" description="Charge relay system" evidence="5">
    <location>
        <position position="156"/>
    </location>
</feature>
<keyword evidence="2 5" id="KW-0645">Protease</keyword>
<name>A0A7C8I474_9PLEO</name>
<feature type="chain" id="PRO_5028952001" evidence="7">
    <location>
        <begin position="20"/>
        <end position="401"/>
    </location>
</feature>
<evidence type="ECO:0000256" key="2">
    <source>
        <dbReference type="ARBA" id="ARBA00022670"/>
    </source>
</evidence>
<proteinExistence type="inferred from homology"/>
<feature type="active site" description="Charge relay system" evidence="5">
    <location>
        <position position="345"/>
    </location>
</feature>
<evidence type="ECO:0000259" key="8">
    <source>
        <dbReference type="Pfam" id="PF00082"/>
    </source>
</evidence>
<dbReference type="InterPro" id="IPR000209">
    <property type="entry name" value="Peptidase_S8/S53_dom"/>
</dbReference>
<accession>A0A7C8I474</accession>
<dbReference type="InterPro" id="IPR015500">
    <property type="entry name" value="Peptidase_S8_subtilisin-rel"/>
</dbReference>
<dbReference type="InterPro" id="IPR050131">
    <property type="entry name" value="Peptidase_S8_subtilisin-like"/>
</dbReference>
<dbReference type="Proteomes" id="UP000481861">
    <property type="component" value="Unassembled WGS sequence"/>
</dbReference>
<dbReference type="InterPro" id="IPR036852">
    <property type="entry name" value="Peptidase_S8/S53_dom_sf"/>
</dbReference>
<gene>
    <name evidence="9" type="ORF">BDV95DRAFT_607645</name>
</gene>
<organism evidence="9 10">
    <name type="scientific">Massariosphaeria phaeospora</name>
    <dbReference type="NCBI Taxonomy" id="100035"/>
    <lineage>
        <taxon>Eukaryota</taxon>
        <taxon>Fungi</taxon>
        <taxon>Dikarya</taxon>
        <taxon>Ascomycota</taxon>
        <taxon>Pezizomycotina</taxon>
        <taxon>Dothideomycetes</taxon>
        <taxon>Pleosporomycetidae</taxon>
        <taxon>Pleosporales</taxon>
        <taxon>Pleosporales incertae sedis</taxon>
        <taxon>Massariosphaeria</taxon>
    </lineage>
</organism>
<evidence type="ECO:0000256" key="6">
    <source>
        <dbReference type="RuleBase" id="RU003355"/>
    </source>
</evidence>
<evidence type="ECO:0000256" key="5">
    <source>
        <dbReference type="PROSITE-ProRule" id="PRU01240"/>
    </source>
</evidence>
<dbReference type="PANTHER" id="PTHR43806:SF58">
    <property type="entry name" value="ALKALINE PROTEASE 1-RELATED"/>
    <property type="match status" value="1"/>
</dbReference>
<dbReference type="PANTHER" id="PTHR43806">
    <property type="entry name" value="PEPTIDASE S8"/>
    <property type="match status" value="1"/>
</dbReference>
<dbReference type="OrthoDB" id="206201at2759"/>
<dbReference type="AlphaFoldDB" id="A0A7C8I474"/>
<dbReference type="PROSITE" id="PS00138">
    <property type="entry name" value="SUBTILASE_SER"/>
    <property type="match status" value="1"/>
</dbReference>
<keyword evidence="7" id="KW-0732">Signal</keyword>
<evidence type="ECO:0000313" key="9">
    <source>
        <dbReference type="EMBL" id="KAF2870474.1"/>
    </source>
</evidence>
<dbReference type="CDD" id="cd04077">
    <property type="entry name" value="Peptidases_S8_PCSK9_ProteinaseK_like"/>
    <property type="match status" value="1"/>
</dbReference>
<dbReference type="InterPro" id="IPR023827">
    <property type="entry name" value="Peptidase_S8_Asp-AS"/>
</dbReference>
<dbReference type="InterPro" id="IPR023828">
    <property type="entry name" value="Peptidase_S8_Ser-AS"/>
</dbReference>
<dbReference type="EMBL" id="JAADJZ010000013">
    <property type="protein sequence ID" value="KAF2870474.1"/>
    <property type="molecule type" value="Genomic_DNA"/>
</dbReference>
<dbReference type="GO" id="GO:0004252">
    <property type="term" value="F:serine-type endopeptidase activity"/>
    <property type="evidence" value="ECO:0007669"/>
    <property type="project" value="UniProtKB-UniRule"/>
</dbReference>
<dbReference type="PROSITE" id="PS51892">
    <property type="entry name" value="SUBTILASE"/>
    <property type="match status" value="1"/>
</dbReference>
<evidence type="ECO:0000256" key="4">
    <source>
        <dbReference type="ARBA" id="ARBA00022825"/>
    </source>
</evidence>
<dbReference type="PROSITE" id="PS00136">
    <property type="entry name" value="SUBTILASE_ASP"/>
    <property type="match status" value="1"/>
</dbReference>
<reference evidence="9 10" key="1">
    <citation type="submission" date="2020-01" db="EMBL/GenBank/DDBJ databases">
        <authorList>
            <consortium name="DOE Joint Genome Institute"/>
            <person name="Haridas S."/>
            <person name="Albert R."/>
            <person name="Binder M."/>
            <person name="Bloem J."/>
            <person name="Labutti K."/>
            <person name="Salamov A."/>
            <person name="Andreopoulos B."/>
            <person name="Baker S.E."/>
            <person name="Barry K."/>
            <person name="Bills G."/>
            <person name="Bluhm B.H."/>
            <person name="Cannon C."/>
            <person name="Castanera R."/>
            <person name="Culley D.E."/>
            <person name="Daum C."/>
            <person name="Ezra D."/>
            <person name="Gonzalez J.B."/>
            <person name="Henrissat B."/>
            <person name="Kuo A."/>
            <person name="Liang C."/>
            <person name="Lipzen A."/>
            <person name="Lutzoni F."/>
            <person name="Magnuson J."/>
            <person name="Mondo S."/>
            <person name="Nolan M."/>
            <person name="Ohm R."/>
            <person name="Pangilinan J."/>
            <person name="Park H.-J.H."/>
            <person name="Ramirez L."/>
            <person name="Alfaro M."/>
            <person name="Sun H."/>
            <person name="Tritt A."/>
            <person name="Yoshinaga Y."/>
            <person name="Zwiers L.-H.L."/>
            <person name="Turgeon B.G."/>
            <person name="Goodwin S.B."/>
            <person name="Spatafora J.W."/>
            <person name="Crous P.W."/>
            <person name="Grigoriev I.V."/>
        </authorList>
    </citation>
    <scope>NUCLEOTIDE SEQUENCE [LARGE SCALE GENOMIC DNA]</scope>
    <source>
        <strain evidence="9 10">CBS 611.86</strain>
    </source>
</reference>
<dbReference type="PRINTS" id="PR00723">
    <property type="entry name" value="SUBTILISIN"/>
</dbReference>
<dbReference type="Pfam" id="PF00082">
    <property type="entry name" value="Peptidase_S8"/>
    <property type="match status" value="1"/>
</dbReference>
<dbReference type="GO" id="GO:0005576">
    <property type="term" value="C:extracellular region"/>
    <property type="evidence" value="ECO:0007669"/>
    <property type="project" value="UniProtKB-ARBA"/>
</dbReference>
<evidence type="ECO:0000256" key="1">
    <source>
        <dbReference type="ARBA" id="ARBA00011073"/>
    </source>
</evidence>
<keyword evidence="4 5" id="KW-0720">Serine protease</keyword>
<dbReference type="InterPro" id="IPR022398">
    <property type="entry name" value="Peptidase_S8_His-AS"/>
</dbReference>
<evidence type="ECO:0000313" key="10">
    <source>
        <dbReference type="Proteomes" id="UP000481861"/>
    </source>
</evidence>
<feature type="signal peptide" evidence="7">
    <location>
        <begin position="1"/>
        <end position="19"/>
    </location>
</feature>
<evidence type="ECO:0000256" key="3">
    <source>
        <dbReference type="ARBA" id="ARBA00022801"/>
    </source>
</evidence>
<keyword evidence="3 5" id="KW-0378">Hydrolase</keyword>
<comment type="similarity">
    <text evidence="1 5 6">Belongs to the peptidase S8 family.</text>
</comment>
<dbReference type="InterPro" id="IPR034193">
    <property type="entry name" value="PCSK9_ProteinaseK-like"/>
</dbReference>
<comment type="caution">
    <text evidence="9">The sequence shown here is derived from an EMBL/GenBank/DDBJ whole genome shotgun (WGS) entry which is preliminary data.</text>
</comment>
<dbReference type="GO" id="GO:0006508">
    <property type="term" value="P:proteolysis"/>
    <property type="evidence" value="ECO:0007669"/>
    <property type="project" value="UniProtKB-KW"/>
</dbReference>
<evidence type="ECO:0000256" key="7">
    <source>
        <dbReference type="SAM" id="SignalP"/>
    </source>
</evidence>
<feature type="domain" description="Peptidase S8/S53" evidence="8">
    <location>
        <begin position="147"/>
        <end position="374"/>
    </location>
</feature>